<name>A0A1X2H7D7_SYNRA</name>
<evidence type="ECO:0008006" key="9">
    <source>
        <dbReference type="Google" id="ProtNLM"/>
    </source>
</evidence>
<organism evidence="7 8">
    <name type="scientific">Syncephalastrum racemosum</name>
    <name type="common">Filamentous fungus</name>
    <dbReference type="NCBI Taxonomy" id="13706"/>
    <lineage>
        <taxon>Eukaryota</taxon>
        <taxon>Fungi</taxon>
        <taxon>Fungi incertae sedis</taxon>
        <taxon>Mucoromycota</taxon>
        <taxon>Mucoromycotina</taxon>
        <taxon>Mucoromycetes</taxon>
        <taxon>Mucorales</taxon>
        <taxon>Syncephalastraceae</taxon>
        <taxon>Syncephalastrum</taxon>
    </lineage>
</organism>
<comment type="caution">
    <text evidence="7">The sequence shown here is derived from an EMBL/GenBank/DDBJ whole genome shotgun (WGS) entry which is preliminary data.</text>
</comment>
<dbReference type="PANTHER" id="PTHR31018">
    <property type="entry name" value="SPORULATION-SPECIFIC PROTEIN-RELATED"/>
    <property type="match status" value="1"/>
</dbReference>
<keyword evidence="2" id="KW-0134">Cell wall</keyword>
<dbReference type="GO" id="GO:0009986">
    <property type="term" value="C:cell surface"/>
    <property type="evidence" value="ECO:0007669"/>
    <property type="project" value="TreeGrafter"/>
</dbReference>
<evidence type="ECO:0000256" key="3">
    <source>
        <dbReference type="ARBA" id="ARBA00022525"/>
    </source>
</evidence>
<comment type="subcellular location">
    <subcellularLocation>
        <location evidence="1">Secreted</location>
        <location evidence="1">Cell wall</location>
    </subcellularLocation>
</comment>
<evidence type="ECO:0000256" key="6">
    <source>
        <dbReference type="SAM" id="SignalP"/>
    </source>
</evidence>
<dbReference type="InterPro" id="IPR051648">
    <property type="entry name" value="CWI-Assembly_Regulator"/>
</dbReference>
<evidence type="ECO:0000256" key="1">
    <source>
        <dbReference type="ARBA" id="ARBA00004191"/>
    </source>
</evidence>
<dbReference type="OMA" id="WANNITF"/>
<sequence length="394" mass="40970">MRSGLLSGALLLLVGSSQLADACTGDVKVTSQGDLDSIGGCHMYQGSITINNVATPKLKFKGVQMIQGDVLVKDNDALSHLDLGDVQAIDGELKLHNNKLLSHLDMPKLTAIRSFELAVLPALAALSFPAGLSQVQSFKVSDTTAARIEGLKMSKMSQLVIDNNIYLKSLPMSNMTSISDLVSVSANSPGLSLDLSGLQSIKEGSFRNLAGVALDKLSMISGDVSFISNSFSELSIPEIDEIGGTLTIFNNMQLGKLDMPKLHHLGGALALGNNTALGAVRAFPNLEEVDGSLDITGAFDEVQLPKLSDVRGGLNVQTSSNKFSCSDMSKLKNGVIKGNAFVCKSAVAKPRSHIPGKAGIAGEGGDDASSGASKVALSSAAVMATAAGLFAYVF</sequence>
<accession>A0A1X2H7D7</accession>
<proteinExistence type="predicted"/>
<dbReference type="GO" id="GO:0005886">
    <property type="term" value="C:plasma membrane"/>
    <property type="evidence" value="ECO:0007669"/>
    <property type="project" value="TreeGrafter"/>
</dbReference>
<keyword evidence="3" id="KW-0964">Secreted</keyword>
<dbReference type="SUPFAM" id="SSF52058">
    <property type="entry name" value="L domain-like"/>
    <property type="match status" value="2"/>
</dbReference>
<evidence type="ECO:0000256" key="4">
    <source>
        <dbReference type="ARBA" id="ARBA00022729"/>
    </source>
</evidence>
<dbReference type="Proteomes" id="UP000242180">
    <property type="component" value="Unassembled WGS sequence"/>
</dbReference>
<evidence type="ECO:0000256" key="5">
    <source>
        <dbReference type="ARBA" id="ARBA00023180"/>
    </source>
</evidence>
<dbReference type="PANTHER" id="PTHR31018:SF3">
    <property type="entry name" value="RECEPTOR PROTEIN-TYROSINE KINASE"/>
    <property type="match status" value="1"/>
</dbReference>
<feature type="chain" id="PRO_5012032788" description="Receptor L-domain domain-containing protein" evidence="6">
    <location>
        <begin position="23"/>
        <end position="394"/>
    </location>
</feature>
<protein>
    <recommendedName>
        <fullName evidence="9">Receptor L-domain domain-containing protein</fullName>
    </recommendedName>
</protein>
<keyword evidence="8" id="KW-1185">Reference proteome</keyword>
<feature type="signal peptide" evidence="6">
    <location>
        <begin position="1"/>
        <end position="22"/>
    </location>
</feature>
<keyword evidence="4 6" id="KW-0732">Signal</keyword>
<dbReference type="AlphaFoldDB" id="A0A1X2H7D7"/>
<evidence type="ECO:0000256" key="2">
    <source>
        <dbReference type="ARBA" id="ARBA00022512"/>
    </source>
</evidence>
<dbReference type="EMBL" id="MCGN01000007">
    <property type="protein sequence ID" value="ORY94473.1"/>
    <property type="molecule type" value="Genomic_DNA"/>
</dbReference>
<dbReference type="Gene3D" id="3.80.20.20">
    <property type="entry name" value="Receptor L-domain"/>
    <property type="match status" value="1"/>
</dbReference>
<reference evidence="7 8" key="1">
    <citation type="submission" date="2016-07" db="EMBL/GenBank/DDBJ databases">
        <title>Pervasive Adenine N6-methylation of Active Genes in Fungi.</title>
        <authorList>
            <consortium name="DOE Joint Genome Institute"/>
            <person name="Mondo S.J."/>
            <person name="Dannebaum R.O."/>
            <person name="Kuo R.C."/>
            <person name="Labutti K."/>
            <person name="Haridas S."/>
            <person name="Kuo A."/>
            <person name="Salamov A."/>
            <person name="Ahrendt S.R."/>
            <person name="Lipzen A."/>
            <person name="Sullivan W."/>
            <person name="Andreopoulos W.B."/>
            <person name="Clum A."/>
            <person name="Lindquist E."/>
            <person name="Daum C."/>
            <person name="Ramamoorthy G.K."/>
            <person name="Gryganskyi A."/>
            <person name="Culley D."/>
            <person name="Magnuson J.K."/>
            <person name="James T.Y."/>
            <person name="O'Malley M.A."/>
            <person name="Stajich J.E."/>
            <person name="Spatafora J.W."/>
            <person name="Visel A."/>
            <person name="Grigoriev I.V."/>
        </authorList>
    </citation>
    <scope>NUCLEOTIDE SEQUENCE [LARGE SCALE GENOMIC DNA]</scope>
    <source>
        <strain evidence="7 8">NRRL 2496</strain>
    </source>
</reference>
<dbReference type="GO" id="GO:0031505">
    <property type="term" value="P:fungal-type cell wall organization"/>
    <property type="evidence" value="ECO:0007669"/>
    <property type="project" value="TreeGrafter"/>
</dbReference>
<evidence type="ECO:0000313" key="7">
    <source>
        <dbReference type="EMBL" id="ORY94473.1"/>
    </source>
</evidence>
<dbReference type="GO" id="GO:0009277">
    <property type="term" value="C:fungal-type cell wall"/>
    <property type="evidence" value="ECO:0007669"/>
    <property type="project" value="TreeGrafter"/>
</dbReference>
<evidence type="ECO:0000313" key="8">
    <source>
        <dbReference type="Proteomes" id="UP000242180"/>
    </source>
</evidence>
<dbReference type="OrthoDB" id="536881at2759"/>
<dbReference type="InterPro" id="IPR036941">
    <property type="entry name" value="Rcpt_L-dom_sf"/>
</dbReference>
<dbReference type="FunCoup" id="A0A1X2H7D7">
    <property type="interactions" value="18"/>
</dbReference>
<dbReference type="InParanoid" id="A0A1X2H7D7"/>
<keyword evidence="5" id="KW-0325">Glycoprotein</keyword>
<gene>
    <name evidence="7" type="ORF">BCR43DRAFT_460134</name>
</gene>
<dbReference type="STRING" id="13706.A0A1X2H7D7"/>